<keyword evidence="1" id="KW-0812">Transmembrane</keyword>
<feature type="transmembrane region" description="Helical" evidence="1">
    <location>
        <begin position="14"/>
        <end position="32"/>
    </location>
</feature>
<evidence type="ECO:0000313" key="2">
    <source>
        <dbReference type="EMBL" id="OGE74049.1"/>
    </source>
</evidence>
<proteinExistence type="predicted"/>
<keyword evidence="1" id="KW-1133">Transmembrane helix</keyword>
<name>A0A1F5N8U2_9BACT</name>
<keyword evidence="1" id="KW-0472">Membrane</keyword>
<protein>
    <submittedName>
        <fullName evidence="2">Uncharacterized protein</fullName>
    </submittedName>
</protein>
<reference evidence="2 3" key="1">
    <citation type="journal article" date="2016" name="Nat. Commun.">
        <title>Thousands of microbial genomes shed light on interconnected biogeochemical processes in an aquifer system.</title>
        <authorList>
            <person name="Anantharaman K."/>
            <person name="Brown C.T."/>
            <person name="Hug L.A."/>
            <person name="Sharon I."/>
            <person name="Castelle C.J."/>
            <person name="Probst A.J."/>
            <person name="Thomas B.C."/>
            <person name="Singh A."/>
            <person name="Wilkins M.J."/>
            <person name="Karaoz U."/>
            <person name="Brodie E.L."/>
            <person name="Williams K.H."/>
            <person name="Hubbard S.S."/>
            <person name="Banfield J.F."/>
        </authorList>
    </citation>
    <scope>NUCLEOTIDE SEQUENCE [LARGE SCALE GENOMIC DNA]</scope>
</reference>
<accession>A0A1F5N8U2</accession>
<evidence type="ECO:0000256" key="1">
    <source>
        <dbReference type="SAM" id="Phobius"/>
    </source>
</evidence>
<dbReference type="Proteomes" id="UP000177610">
    <property type="component" value="Unassembled WGS sequence"/>
</dbReference>
<sequence>MNEIPTQHYYGDRVRQLFFVAAAIMLIGLPFVGPLVTLPVFISIFAILVLDFLAGLTNPRQMWVNWVNILVASIALVVFEYAAVKSFNDSRAFFFVVNQFLATLFLLAIYLSTKTLRGMMINKE</sequence>
<organism evidence="2 3">
    <name type="scientific">Candidatus Doudnabacteria bacterium RIFCSPHIGHO2_01_FULL_41_86</name>
    <dbReference type="NCBI Taxonomy" id="1817821"/>
    <lineage>
        <taxon>Bacteria</taxon>
        <taxon>Candidatus Doudnaibacteriota</taxon>
    </lineage>
</organism>
<comment type="caution">
    <text evidence="2">The sequence shown here is derived from an EMBL/GenBank/DDBJ whole genome shotgun (WGS) entry which is preliminary data.</text>
</comment>
<dbReference type="EMBL" id="MFEH01000002">
    <property type="protein sequence ID" value="OGE74049.1"/>
    <property type="molecule type" value="Genomic_DNA"/>
</dbReference>
<dbReference type="STRING" id="1817821.A2717_00760"/>
<feature type="transmembrane region" description="Helical" evidence="1">
    <location>
        <begin position="63"/>
        <end position="84"/>
    </location>
</feature>
<feature type="transmembrane region" description="Helical" evidence="1">
    <location>
        <begin position="90"/>
        <end position="111"/>
    </location>
</feature>
<dbReference type="AlphaFoldDB" id="A0A1F5N8U2"/>
<gene>
    <name evidence="2" type="ORF">A2717_00760</name>
</gene>
<evidence type="ECO:0000313" key="3">
    <source>
        <dbReference type="Proteomes" id="UP000177610"/>
    </source>
</evidence>